<evidence type="ECO:0000256" key="3">
    <source>
        <dbReference type="ARBA" id="ARBA00022729"/>
    </source>
</evidence>
<reference evidence="9 10" key="1">
    <citation type="journal article" date="2009" name="Stand. Genomic Sci.">
        <title>Complete genome sequence of Actinosynnema mirum type strain (101).</title>
        <authorList>
            <person name="Land M."/>
            <person name="Lapidus A."/>
            <person name="Mayilraj S."/>
            <person name="Chen F."/>
            <person name="Copeland A."/>
            <person name="Del Rio T.G."/>
            <person name="Nolan M."/>
            <person name="Lucas S."/>
            <person name="Tice H."/>
            <person name="Cheng J.F."/>
            <person name="Chertkov O."/>
            <person name="Bruce D."/>
            <person name="Goodwin L."/>
            <person name="Pitluck S."/>
            <person name="Rohde M."/>
            <person name="Goker M."/>
            <person name="Pati A."/>
            <person name="Ivanova N."/>
            <person name="Mavromatis K."/>
            <person name="Chen A."/>
            <person name="Palaniappan K."/>
            <person name="Hauser L."/>
            <person name="Chang Y.J."/>
            <person name="Jeffries C.C."/>
            <person name="Brettin T."/>
            <person name="Detter J.C."/>
            <person name="Han C."/>
            <person name="Chain P."/>
            <person name="Tindall B.J."/>
            <person name="Bristow J."/>
            <person name="Eisen J.A."/>
            <person name="Markowitz V."/>
            <person name="Hugenholtz P."/>
            <person name="Kyrpides N.C."/>
            <person name="Klenk H.P."/>
        </authorList>
    </citation>
    <scope>NUCLEOTIDE SEQUENCE [LARGE SCALE GENOMIC DNA]</scope>
    <source>
        <strain evidence="10">ATCC 29888 / DSM 43827 / JCM 3225 / NBRC 14064 / NCIMB 13271 / NRRL B-12336 / IMRU 3971 / 101</strain>
    </source>
</reference>
<accession>C6WP14</accession>
<feature type="region of interest" description="Disordered" evidence="5">
    <location>
        <begin position="1664"/>
        <end position="1697"/>
    </location>
</feature>
<dbReference type="STRING" id="446462.Amir_2750"/>
<dbReference type="GO" id="GO:0005975">
    <property type="term" value="P:carbohydrate metabolic process"/>
    <property type="evidence" value="ECO:0007669"/>
    <property type="project" value="UniProtKB-ARBA"/>
</dbReference>
<dbReference type="InterPro" id="IPR013320">
    <property type="entry name" value="ConA-like_dom_sf"/>
</dbReference>
<dbReference type="EMBL" id="CP001630">
    <property type="protein sequence ID" value="ACU36683.1"/>
    <property type="molecule type" value="Genomic_DNA"/>
</dbReference>
<feature type="region of interest" description="Disordered" evidence="5">
    <location>
        <begin position="2077"/>
        <end position="2107"/>
    </location>
</feature>
<dbReference type="Gene3D" id="3.90.182.10">
    <property type="entry name" value="Toxin - Anthrax Protective Antigen,domain 1"/>
    <property type="match status" value="2"/>
</dbReference>
<protein>
    <submittedName>
        <fullName evidence="9">YD repeat protein</fullName>
    </submittedName>
</protein>
<proteinExistence type="predicted"/>
<dbReference type="PANTHER" id="PTHR32305">
    <property type="match status" value="1"/>
</dbReference>
<dbReference type="Proteomes" id="UP000002213">
    <property type="component" value="Chromosome"/>
</dbReference>
<dbReference type="InterPro" id="IPR037524">
    <property type="entry name" value="PA14/GLEYA"/>
</dbReference>
<keyword evidence="2" id="KW-0964">Secreted</keyword>
<dbReference type="SUPFAM" id="SSF56988">
    <property type="entry name" value="Anthrax protective antigen"/>
    <property type="match status" value="2"/>
</dbReference>
<dbReference type="PROSITE" id="PS51820">
    <property type="entry name" value="PA14"/>
    <property type="match status" value="2"/>
</dbReference>
<dbReference type="eggNOG" id="COG3209">
    <property type="taxonomic scope" value="Bacteria"/>
</dbReference>
<dbReference type="NCBIfam" id="TIGR03696">
    <property type="entry name" value="Rhs_assc_core"/>
    <property type="match status" value="1"/>
</dbReference>
<dbReference type="Pfam" id="PF24517">
    <property type="entry name" value="CBM96"/>
    <property type="match status" value="1"/>
</dbReference>
<keyword evidence="4" id="KW-1015">Disulfide bond</keyword>
<sequence length="2447" mass="260973">MHRRSTPWFHHPFFRRSIALGTAVILGAALVQPTANAQQAPVQAQLQPGKAEDLPPLPSHPGDAVTPEWPAGDYGQLEQAAPRIADPDAPARKAAGEQVGYVEGESKLVERKPTTDIYANPDGTKAAKLYQDVVNVPEDGDGALVPVDLTLESEGGRIKPKQAAAQVSLPERTDGDAAISVTTPEGGQRASLEFEGLADRAAEIDGQIATYRDVQPGVDLELYSMASGAKHVFVLHRAVEEVEWHFTLDVPPGHTPEQQSDGAILVKDADGAVKFVVAAPKMWDDVRDERSAEWRTGPVTQRLERAGDTWKVVLVADRAWVDAPERKFPIKVDPGLHTLYAAFDAYVSDAFKDTNYDVDWESGLGYVNKVGYWPGAGENRTYAFYDFLPHVWGKQIVNATWNAYWVNSHLATPTNVRIRDVACDWGRTSITWNNQPCLGAATKNSTGVGGKPTTIDITDWVAWWAGGGGNYRGIAVDTTEGQNGWKKMAAAEAGPSGGASAVIISYNDHPTQPANLGCTDCTPHSREVQLRVKSDDANNDKRIVQYFVSTETNVMDTYFASGQAEIQPGQGEAGWQPPKESLRWNQKYFWQARVRDDHMPSGSWVYSSVWNFTPINQTPPVPPQNKPVDRAVVSTKQPVLGAGAVTDPDAGDVVQYEFSIATGKDGRTGLVAKSGWIDKPEWTVPNGVLKDGVGYTWTVRSRDRDQDSWSQYAAARQLRLDMRVGSQSVVATDTTGPLSINLANGNLSTGLSTPRMSTVGGEVGLNLAYNSLLVEESGLVGSYFTGDSRTGILDTEEPVLVRTDPQVSFNWGDQSPYDPVVGRDGFRIRWQGFLKVPTSGSYALGGQYDDGLRVWIGDDKVFDQWTDNCTCGGPAKFDGAVAKQLSAGVAYPVRIEYREFSGPADIALWARHGDGQAVPVPASWFTPTASALPSGWTLSADVAAVGNGYTKASLTESGVTITDSTGASHAYSKTSDGGYRPPAGEYGTLSRDEGGKLTLIDTDGSTHVFGASGQLEAVTSPADARKPAAARLEWTQSDLTSPVPRLTKITDPVSGRAITLHYAGDQACAPPGGYHPTPPGFLCAVKMPDGATSNLFYLNGRLGRFQNPGGEYHDFGFNEHHLLDQLRTPLAIEWIVADSLKRDSYAPNYRVDYDGPTSRRAAKLSSPEPTGFEQNPTRRVQHTYSYGSDSTEVAIVGMATGPGFARKVTRDLGGRTLTDTDGSGRTKRHEWAEDDKQLSVTDSAGRKSTTVYDAKGNPTESYGPAPARCFGGDRRPLAPAPEGCDKIPTSRTGYDEGFTGLGATWWNNPSFSGDATAYSTSPVNTDWRASAPVTDVDFTSALSGRLTGALDVRTAGSYEFSTTEDDPSDGLRVYVDDNLVLDRTYSSQVLASGPLGYWRLGENTTTMRDSSGHGRDGTYSGSAKQWQAGALPDDQSTSVDFHGGQAQVAPAPFDLEGALTLEAWVKPRPNDAKGGWQDIISRWNGGDDKAMPYEFTITPEGKLEFRQIGATPGIRRTVSDDSVSLNQWNHAVVTRGADNQITFYLNGKKSGGAKLAVPAKVNAVPLTIGNRPGGATTDALLDEVAVYDRALTEKEVAGHSGAAGAVNTPKTKSTLSQGSHRVRVEYSQRALTGNLTRETGAAAVLWKRDGETATTVPADVLTPDYGLTTSTTTADSDSRPDRRTTTSYTGEGHDPAYGLVTSTALDPAGLNLVNGTGYEKPGDGLLRRTTRTLPSGTPMAHTYYGNTETRPNPCQPGAEPVVQSGLSKTSGGVSGRVDERVYDLRGRVVAEAAPGGWTCTAYDSRGRMTKIAHPASGSTPARVVSYDYAVGGDPLATSVSDSAGTITTRVDLLGRIASYTDVHGLTTIPELDLGGRVVRETTKAPGQAGDLPATETTYDDAGRVLTLRVGGELVATATYDSAGELSGVTYGNGSALRSLGQDASGRVTSLAWRTSDGRDVVSSVTRSKSGMVVDESLGGVDARPDGPNYSYDAAGRLVEAYVPGHHYSYDFTSPVPQGCPEGTVGNAGRNTNRVRLVDRTASGTTETGYCYDSADRLVAVVGDTQVTDIRYDESGNTTRFTSGGSTTHLEWDSEGRNTSARSEGVDPAEVTYRRDAQGRIVERVEVVGGKSRGNSYGHTADGDTADVILDAAGQVVSRTVSLPGGALLTLRGDGTTYDHPSVRGDLVLTTDAKGEQVGELPFYSPFGEPLKPNGTPDADAVPDNLPDGVDYGWLGQHQRPYEHAGALSLVQMGARPYSPLLGRFLSIDPVDGGSANDYDYANGDPVNQLDLDGNWPDWGKVGSFVMKNRGTIASAGAAVGCMLTGLLACGIFTAGAYAVNAQQRIAEQGFRKSLKANAADLVLTVGTFGLFTVPVGLATKVGGTGLRAGVSNTPKALQKANRPVNKNTYAQKQMVAVNVISTVVDPGVVKAAFCVAKQTARRVACAF</sequence>
<feature type="signal peptide" evidence="7">
    <location>
        <begin position="1"/>
        <end position="37"/>
    </location>
</feature>
<keyword evidence="6" id="KW-1133">Transmembrane helix</keyword>
<feature type="transmembrane region" description="Helical" evidence="6">
    <location>
        <begin position="2312"/>
        <end position="2337"/>
    </location>
</feature>
<dbReference type="Pfam" id="PF13385">
    <property type="entry name" value="Laminin_G_3"/>
    <property type="match status" value="1"/>
</dbReference>
<dbReference type="RefSeq" id="WP_015801572.1">
    <property type="nucleotide sequence ID" value="NC_013093.1"/>
</dbReference>
<keyword evidence="10" id="KW-1185">Reference proteome</keyword>
<dbReference type="Gene3D" id="2.180.10.10">
    <property type="entry name" value="RHS repeat-associated core"/>
    <property type="match status" value="1"/>
</dbReference>
<organism evidence="9 10">
    <name type="scientific">Actinosynnema mirum (strain ATCC 29888 / DSM 43827 / JCM 3225 / NBRC 14064 / NCIMB 13271 / NRRL B-12336 / IMRU 3971 / 101)</name>
    <dbReference type="NCBI Taxonomy" id="446462"/>
    <lineage>
        <taxon>Bacteria</taxon>
        <taxon>Bacillati</taxon>
        <taxon>Actinomycetota</taxon>
        <taxon>Actinomycetes</taxon>
        <taxon>Pseudonocardiales</taxon>
        <taxon>Pseudonocardiaceae</taxon>
        <taxon>Actinosynnema</taxon>
    </lineage>
</organism>
<evidence type="ECO:0000256" key="4">
    <source>
        <dbReference type="ARBA" id="ARBA00023157"/>
    </source>
</evidence>
<dbReference type="KEGG" id="ami:Amir_2750"/>
<dbReference type="PANTHER" id="PTHR32305:SF15">
    <property type="entry name" value="PROTEIN RHSA-RELATED"/>
    <property type="match status" value="1"/>
</dbReference>
<feature type="region of interest" description="Disordered" evidence="5">
    <location>
        <begin position="1156"/>
        <end position="1175"/>
    </location>
</feature>
<evidence type="ECO:0000259" key="8">
    <source>
        <dbReference type="PROSITE" id="PS51820"/>
    </source>
</evidence>
<evidence type="ECO:0000256" key="5">
    <source>
        <dbReference type="SAM" id="MobiDB-lite"/>
    </source>
</evidence>
<feature type="region of interest" description="Disordered" evidence="5">
    <location>
        <begin position="41"/>
        <end position="66"/>
    </location>
</feature>
<dbReference type="Pfam" id="PF07691">
    <property type="entry name" value="PA14"/>
    <property type="match status" value="2"/>
</dbReference>
<feature type="region of interest" description="Disordered" evidence="5">
    <location>
        <begin position="1407"/>
        <end position="1442"/>
    </location>
</feature>
<dbReference type="GO" id="GO:0005576">
    <property type="term" value="C:extracellular region"/>
    <property type="evidence" value="ECO:0007669"/>
    <property type="project" value="UniProtKB-SubCell"/>
</dbReference>
<feature type="domain" description="PA14" evidence="8">
    <location>
        <begin position="774"/>
        <end position="924"/>
    </location>
</feature>
<feature type="compositionally biased region" description="Polar residues" evidence="5">
    <location>
        <begin position="2077"/>
        <end position="2088"/>
    </location>
</feature>
<dbReference type="Gene3D" id="2.60.120.200">
    <property type="match status" value="1"/>
</dbReference>
<feature type="domain" description="PA14" evidence="8">
    <location>
        <begin position="1296"/>
        <end position="1472"/>
    </location>
</feature>
<evidence type="ECO:0000256" key="1">
    <source>
        <dbReference type="ARBA" id="ARBA00004613"/>
    </source>
</evidence>
<name>C6WP14_ACTMD</name>
<dbReference type="HOGENOM" id="CLU_000577_0_0_11"/>
<feature type="transmembrane region" description="Helical" evidence="6">
    <location>
        <begin position="2358"/>
        <end position="2377"/>
    </location>
</feature>
<dbReference type="InterPro" id="IPR013783">
    <property type="entry name" value="Ig-like_fold"/>
</dbReference>
<dbReference type="SMART" id="SM00560">
    <property type="entry name" value="LamGL"/>
    <property type="match status" value="1"/>
</dbReference>
<feature type="region of interest" description="Disordered" evidence="5">
    <location>
        <begin position="1213"/>
        <end position="1266"/>
    </location>
</feature>
<dbReference type="Gene3D" id="2.60.40.10">
    <property type="entry name" value="Immunoglobulins"/>
    <property type="match status" value="1"/>
</dbReference>
<dbReference type="InterPro" id="IPR022385">
    <property type="entry name" value="Rhs_assc_core"/>
</dbReference>
<evidence type="ECO:0000313" key="10">
    <source>
        <dbReference type="Proteomes" id="UP000002213"/>
    </source>
</evidence>
<keyword evidence="6" id="KW-0472">Membrane</keyword>
<dbReference type="OrthoDB" id="5994822at2"/>
<comment type="subcellular location">
    <subcellularLocation>
        <location evidence="1">Secreted</location>
    </subcellularLocation>
</comment>
<dbReference type="SUPFAM" id="SSF49899">
    <property type="entry name" value="Concanavalin A-like lectins/glucanases"/>
    <property type="match status" value="1"/>
</dbReference>
<evidence type="ECO:0000256" key="6">
    <source>
        <dbReference type="SAM" id="Phobius"/>
    </source>
</evidence>
<keyword evidence="3 7" id="KW-0732">Signal</keyword>
<feature type="region of interest" description="Disordered" evidence="5">
    <location>
        <begin position="1598"/>
        <end position="1620"/>
    </location>
</feature>
<dbReference type="InterPro" id="IPR011658">
    <property type="entry name" value="PA14_dom"/>
</dbReference>
<feature type="compositionally biased region" description="Polar residues" evidence="5">
    <location>
        <begin position="1608"/>
        <end position="1619"/>
    </location>
</feature>
<feature type="chain" id="PRO_5002972964" evidence="7">
    <location>
        <begin position="38"/>
        <end position="2447"/>
    </location>
</feature>
<dbReference type="SMART" id="SM00758">
    <property type="entry name" value="PA14"/>
    <property type="match status" value="1"/>
</dbReference>
<evidence type="ECO:0000256" key="7">
    <source>
        <dbReference type="SAM" id="SignalP"/>
    </source>
</evidence>
<feature type="compositionally biased region" description="Polar residues" evidence="5">
    <location>
        <begin position="1238"/>
        <end position="1251"/>
    </location>
</feature>
<evidence type="ECO:0000313" key="9">
    <source>
        <dbReference type="EMBL" id="ACU36683.1"/>
    </source>
</evidence>
<dbReference type="InterPro" id="IPR055372">
    <property type="entry name" value="CBM96"/>
</dbReference>
<evidence type="ECO:0000256" key="2">
    <source>
        <dbReference type="ARBA" id="ARBA00022525"/>
    </source>
</evidence>
<dbReference type="NCBIfam" id="NF033679">
    <property type="entry name" value="DNRLRE_dom"/>
    <property type="match status" value="1"/>
</dbReference>
<gene>
    <name evidence="9" type="ordered locus">Amir_2750</name>
</gene>
<feature type="region of interest" description="Disordered" evidence="5">
    <location>
        <begin position="1749"/>
        <end position="1773"/>
    </location>
</feature>
<keyword evidence="6" id="KW-0812">Transmembrane</keyword>
<dbReference type="InterPro" id="IPR006558">
    <property type="entry name" value="LamG-like"/>
</dbReference>
<dbReference type="InterPro" id="IPR050708">
    <property type="entry name" value="T6SS_VgrG/RHS"/>
</dbReference>